<dbReference type="RefSeq" id="WP_228425652.1">
    <property type="nucleotide sequence ID" value="NZ_JAJFNJ020000003.1"/>
</dbReference>
<evidence type="ECO:0000313" key="2">
    <source>
        <dbReference type="EMBL" id="MEC3889686.1"/>
    </source>
</evidence>
<comment type="caution">
    <text evidence="2">The sequence shown here is derived from an EMBL/GenBank/DDBJ whole genome shotgun (WGS) entry which is preliminary data.</text>
</comment>
<feature type="region of interest" description="Disordered" evidence="1">
    <location>
        <begin position="280"/>
        <end position="334"/>
    </location>
</feature>
<proteinExistence type="predicted"/>
<organism evidence="2 3">
    <name type="scientific">Xanthomonas campestris pv. papavericola</name>
    <dbReference type="NCBI Taxonomy" id="487881"/>
    <lineage>
        <taxon>Bacteria</taxon>
        <taxon>Pseudomonadati</taxon>
        <taxon>Pseudomonadota</taxon>
        <taxon>Gammaproteobacteria</taxon>
        <taxon>Lysobacterales</taxon>
        <taxon>Lysobacteraceae</taxon>
        <taxon>Xanthomonas</taxon>
    </lineage>
</organism>
<name>A0AAJ2X6D5_XANCA</name>
<dbReference type="Proteomes" id="UP001297361">
    <property type="component" value="Unassembled WGS sequence"/>
</dbReference>
<dbReference type="AlphaFoldDB" id="A0AAJ2X6D5"/>
<accession>A0AAJ2X6D5</accession>
<dbReference type="EMBL" id="JAJFNJ020000003">
    <property type="protein sequence ID" value="MEC3889686.1"/>
    <property type="molecule type" value="Genomic_DNA"/>
</dbReference>
<reference evidence="2" key="1">
    <citation type="submission" date="2021-10" db="EMBL/GenBank/DDBJ databases">
        <authorList>
            <person name="Hussein R."/>
            <person name="Harrison J."/>
            <person name="Studholme D.J."/>
            <person name="Vicente J."/>
            <person name="Grant M."/>
        </authorList>
    </citation>
    <scope>NUCLEOTIDE SEQUENCE</scope>
    <source>
        <strain evidence="2">NCPPB 2970</strain>
    </source>
</reference>
<feature type="compositionally biased region" description="Polar residues" evidence="1">
    <location>
        <begin position="301"/>
        <end position="316"/>
    </location>
</feature>
<gene>
    <name evidence="2" type="ORF">LLE72_018500</name>
</gene>
<evidence type="ECO:0000313" key="3">
    <source>
        <dbReference type="Proteomes" id="UP001297361"/>
    </source>
</evidence>
<reference evidence="2" key="2">
    <citation type="submission" date="2024-01" db="EMBL/GenBank/DDBJ databases">
        <title>Long-read genome sequencing of X. campestris pv. papavericola.</title>
        <authorList>
            <person name="Hussain R.M.F."/>
            <person name="Greer S."/>
            <person name="Harrison J."/>
            <person name="Grant M."/>
            <person name="Vicente J."/>
            <person name="Studholme D.J."/>
        </authorList>
    </citation>
    <scope>NUCLEOTIDE SEQUENCE</scope>
    <source>
        <strain evidence="2">NCPPB 2970</strain>
    </source>
</reference>
<evidence type="ECO:0000256" key="1">
    <source>
        <dbReference type="SAM" id="MobiDB-lite"/>
    </source>
</evidence>
<protein>
    <submittedName>
        <fullName evidence="2">Uncharacterized protein</fullName>
    </submittedName>
</protein>
<sequence>MAAHTAMGLLGGGAQGALGSGAAAYAAPRIDELTKNLPEGVKQAVGAGLAAGIGAAVGGSAGAATAFNEDTNNRQLHQVEAKALERLKEGKTEDEQYRLTAAACAYVRCADGVPTDDPQYAALKQLQTNGLSYQSELSTIKNTGAFEEYGFIASATDFRTSHEEAVNRTKGAIGAVGGALGTVGGYQVAAGTALLCPETGISCLGVPLGLGMATLSYAQGRDGVAQLTAPYFSTQGLGVLASFNPKRTDGLNPLTQDAYSLGTIALQTLIFKGGQKVIAGGSSRSNTSPAAERVIDREPAPSNNLDEILPNPNTRVLTEKEARALPGRRPPNFE</sequence>